<dbReference type="AlphaFoldDB" id="A0A183F410"/>
<dbReference type="PANTHER" id="PTHR10492:SF57">
    <property type="entry name" value="ATP-DEPENDENT DNA HELICASE"/>
    <property type="match status" value="1"/>
</dbReference>
<reference evidence="1 2" key="1">
    <citation type="submission" date="2018-11" db="EMBL/GenBank/DDBJ databases">
        <authorList>
            <consortium name="Pathogen Informatics"/>
        </authorList>
    </citation>
    <scope>NUCLEOTIDE SEQUENCE [LARGE SCALE GENOMIC DNA]</scope>
</reference>
<proteinExistence type="predicted"/>
<accession>A0A3P7X0F2</accession>
<dbReference type="Proteomes" id="UP000050761">
    <property type="component" value="Unassembled WGS sequence"/>
</dbReference>
<accession>A0A183F410</accession>
<reference evidence="3" key="2">
    <citation type="submission" date="2019-09" db="UniProtKB">
        <authorList>
            <consortium name="WormBaseParasite"/>
        </authorList>
    </citation>
    <scope>IDENTIFICATION</scope>
</reference>
<evidence type="ECO:0000313" key="1">
    <source>
        <dbReference type="EMBL" id="VDO19285.1"/>
    </source>
</evidence>
<dbReference type="EMBL" id="UZAH01000822">
    <property type="protein sequence ID" value="VDO19285.1"/>
    <property type="molecule type" value="Genomic_DNA"/>
</dbReference>
<keyword evidence="2" id="KW-1185">Reference proteome</keyword>
<sequence>MLLIVKNDFKPHTSAEVDMFCSAEVLNTTEEPELYDAVKKSMVHRRCGVFDPELLCMKDGKCSKKFPKELREATSVEFDGFPHLRRRRRSVISIDGIKYGDEWIDLYNPYLRLKYNSRINVEICAMITAVKYPINTFIKVRIGQGLSLEATKLWTRQHLNTRHVWLPEVAFCIFGYDLDDMSHTVIRLEVHLPEFQPVVFEEGGEEAALAREAVRDSTLTAYFKLSKQCCRIFFSSKSTQAHAAMPIDARQLYYSDVPHYFTFRDRASQPGKRGAKQVIGKMPSVSPVDTEIRTPYSSAQSQIRCFI</sequence>
<dbReference type="OrthoDB" id="10055660at2759"/>
<gene>
    <name evidence="1" type="ORF">HPBE_LOCUS903</name>
</gene>
<organism evidence="2 3">
    <name type="scientific">Heligmosomoides polygyrus</name>
    <name type="common">Parasitic roundworm</name>
    <dbReference type="NCBI Taxonomy" id="6339"/>
    <lineage>
        <taxon>Eukaryota</taxon>
        <taxon>Metazoa</taxon>
        <taxon>Ecdysozoa</taxon>
        <taxon>Nematoda</taxon>
        <taxon>Chromadorea</taxon>
        <taxon>Rhabditida</taxon>
        <taxon>Rhabditina</taxon>
        <taxon>Rhabditomorpha</taxon>
        <taxon>Strongyloidea</taxon>
        <taxon>Heligmosomidae</taxon>
        <taxon>Heligmosomoides</taxon>
    </lineage>
</organism>
<evidence type="ECO:0000313" key="3">
    <source>
        <dbReference type="WBParaSite" id="HPBE_0000090201-mRNA-1"/>
    </source>
</evidence>
<dbReference type="PANTHER" id="PTHR10492">
    <property type="match status" value="1"/>
</dbReference>
<dbReference type="WBParaSite" id="HPBE_0000090201-mRNA-1">
    <property type="protein sequence ID" value="HPBE_0000090201-mRNA-1"/>
    <property type="gene ID" value="HPBE_0000090201"/>
</dbReference>
<evidence type="ECO:0000313" key="2">
    <source>
        <dbReference type="Proteomes" id="UP000050761"/>
    </source>
</evidence>
<protein>
    <submittedName>
        <fullName evidence="3">Neur_chan_LBD domain-containing protein</fullName>
    </submittedName>
</protein>
<name>A0A183F410_HELPZ</name>